<accession>A0A6P1SZC8</accession>
<dbReference type="InterPro" id="IPR015421">
    <property type="entry name" value="PyrdxlP-dep_Trfase_major"/>
</dbReference>
<keyword evidence="7" id="KW-0663">Pyridoxal phosphate</keyword>
<keyword evidence="5 12" id="KW-0808">Transferase</keyword>
<name>A0A6P1SZC8_9RHOB</name>
<dbReference type="InterPro" id="IPR000192">
    <property type="entry name" value="Aminotrans_V_dom"/>
</dbReference>
<evidence type="ECO:0000256" key="1">
    <source>
        <dbReference type="ARBA" id="ARBA00001933"/>
    </source>
</evidence>
<proteinExistence type="inferred from homology"/>
<dbReference type="Gene3D" id="1.10.260.50">
    <property type="match status" value="1"/>
</dbReference>
<comment type="catalytic activity">
    <reaction evidence="10">
        <text>(sulfur carrier)-H + L-cysteine = (sulfur carrier)-SH + L-alanine</text>
        <dbReference type="Rhea" id="RHEA:43892"/>
        <dbReference type="Rhea" id="RHEA-COMP:14737"/>
        <dbReference type="Rhea" id="RHEA-COMP:14739"/>
        <dbReference type="ChEBI" id="CHEBI:29917"/>
        <dbReference type="ChEBI" id="CHEBI:35235"/>
        <dbReference type="ChEBI" id="CHEBI:57972"/>
        <dbReference type="ChEBI" id="CHEBI:64428"/>
        <dbReference type="EC" id="2.8.1.7"/>
    </reaction>
</comment>
<dbReference type="InterPro" id="IPR016454">
    <property type="entry name" value="Cysteine_dSase"/>
</dbReference>
<keyword evidence="12" id="KW-0032">Aminotransferase</keyword>
<dbReference type="InterPro" id="IPR015422">
    <property type="entry name" value="PyrdxlP-dep_Trfase_small"/>
</dbReference>
<keyword evidence="6" id="KW-0479">Metal-binding</keyword>
<comment type="cofactor">
    <cofactor evidence="1">
        <name>pyridoxal 5'-phosphate</name>
        <dbReference type="ChEBI" id="CHEBI:597326"/>
    </cofactor>
</comment>
<dbReference type="InterPro" id="IPR015424">
    <property type="entry name" value="PyrdxlP-dep_Trfase"/>
</dbReference>
<dbReference type="PANTHER" id="PTHR11601:SF34">
    <property type="entry name" value="CYSTEINE DESULFURASE"/>
    <property type="match status" value="1"/>
</dbReference>
<dbReference type="PANTHER" id="PTHR11601">
    <property type="entry name" value="CYSTEINE DESULFURYLASE FAMILY MEMBER"/>
    <property type="match status" value="1"/>
</dbReference>
<evidence type="ECO:0000256" key="3">
    <source>
        <dbReference type="ARBA" id="ARBA00006490"/>
    </source>
</evidence>
<dbReference type="Gene3D" id="3.90.1150.10">
    <property type="entry name" value="Aspartate Aminotransferase, domain 1"/>
    <property type="match status" value="1"/>
</dbReference>
<dbReference type="GO" id="GO:0008483">
    <property type="term" value="F:transaminase activity"/>
    <property type="evidence" value="ECO:0007669"/>
    <property type="project" value="UniProtKB-KW"/>
</dbReference>
<dbReference type="Pfam" id="PF00266">
    <property type="entry name" value="Aminotran_5"/>
    <property type="match status" value="1"/>
</dbReference>
<evidence type="ECO:0000256" key="9">
    <source>
        <dbReference type="ARBA" id="ARBA00023014"/>
    </source>
</evidence>
<dbReference type="GO" id="GO:0046872">
    <property type="term" value="F:metal ion binding"/>
    <property type="evidence" value="ECO:0007669"/>
    <property type="project" value="UniProtKB-KW"/>
</dbReference>
<evidence type="ECO:0000256" key="2">
    <source>
        <dbReference type="ARBA" id="ARBA00003120"/>
    </source>
</evidence>
<dbReference type="KEGG" id="amaq:GO499_06215"/>
<dbReference type="RefSeq" id="WP_161861387.1">
    <property type="nucleotide sequence ID" value="NZ_CP046620.1"/>
</dbReference>
<dbReference type="GO" id="GO:0031071">
    <property type="term" value="F:cysteine desulfurase activity"/>
    <property type="evidence" value="ECO:0007669"/>
    <property type="project" value="UniProtKB-EC"/>
</dbReference>
<evidence type="ECO:0000256" key="8">
    <source>
        <dbReference type="ARBA" id="ARBA00023004"/>
    </source>
</evidence>
<evidence type="ECO:0000313" key="12">
    <source>
        <dbReference type="EMBL" id="QHQ34821.1"/>
    </source>
</evidence>
<dbReference type="SUPFAM" id="SSF53383">
    <property type="entry name" value="PLP-dependent transferases"/>
    <property type="match status" value="1"/>
</dbReference>
<dbReference type="GO" id="GO:0051536">
    <property type="term" value="F:iron-sulfur cluster binding"/>
    <property type="evidence" value="ECO:0007669"/>
    <property type="project" value="UniProtKB-KW"/>
</dbReference>
<comment type="similarity">
    <text evidence="3">Belongs to the class-V pyridoxal-phosphate-dependent aminotransferase family. NifS/IscS subfamily.</text>
</comment>
<evidence type="ECO:0000259" key="11">
    <source>
        <dbReference type="Pfam" id="PF00266"/>
    </source>
</evidence>
<feature type="domain" description="Aminotransferase class V" evidence="11">
    <location>
        <begin position="4"/>
        <end position="360"/>
    </location>
</feature>
<dbReference type="Proteomes" id="UP000464495">
    <property type="component" value="Chromosome"/>
</dbReference>
<dbReference type="Gene3D" id="3.40.640.10">
    <property type="entry name" value="Type I PLP-dependent aspartate aminotransferase-like (Major domain)"/>
    <property type="match status" value="1"/>
</dbReference>
<comment type="function">
    <text evidence="2">Catalyzes the removal of elemental sulfur atoms from cysteine to produce alanine. Seems to participate in the biosynthesis of the nitrogenase metalloclusters by providing the inorganic sulfur required for the Fe-S core formation.</text>
</comment>
<dbReference type="PIRSF" id="PIRSF005572">
    <property type="entry name" value="NifS"/>
    <property type="match status" value="1"/>
</dbReference>
<protein>
    <recommendedName>
        <fullName evidence="4">Cysteine desulfurase</fullName>
    </recommendedName>
</protein>
<gene>
    <name evidence="12" type="ORF">GO499_06215</name>
</gene>
<dbReference type="EMBL" id="CP046620">
    <property type="protein sequence ID" value="QHQ34821.1"/>
    <property type="molecule type" value="Genomic_DNA"/>
</dbReference>
<keyword evidence="13" id="KW-1185">Reference proteome</keyword>
<keyword evidence="9" id="KW-0411">Iron-sulfur</keyword>
<sequence length="379" mass="39503">MSRVYLDWNATAPLRPEARAAMIAAMDVLGNPSSVHAEGRAAKGLIETARGQVADLVGCEASEIVFTSGATEAAAMAQPDLATVSTSAVEHDCVFVWNNSLGGACVIDVGPDGAIRPTISSPGKPSQSFADGMWDDMVAVQSANSETGVVHDLVPVIAAIRETKRGTTVLMDIVQELGKMPSRYPALLPEFALVSGHKFGAAKGVGALVVGAGREIGQRLRGGGQEMGRRSGTENVIGIAGFGAAAEAARRDLADGVWERVAALRNILEEALEAAAEDLIIFGRGVPRLANTSCFAIPGWKGETQVMQMDLAGYAVSAGSACSSGKVKESRVLRAMGFDGEVASSAIRVSLGPATTKEEILGFVQAWTTAYRRFKARAA</sequence>
<dbReference type="AlphaFoldDB" id="A0A6P1SZC8"/>
<evidence type="ECO:0000256" key="6">
    <source>
        <dbReference type="ARBA" id="ARBA00022723"/>
    </source>
</evidence>
<reference evidence="12 13" key="1">
    <citation type="submission" date="2019-12" db="EMBL/GenBank/DDBJ databases">
        <title>Complete genome sequence of Algicella marina strain 9Alg 56(T) isolated from the red alga Tichocarpus crinitus.</title>
        <authorList>
            <person name="Kim S.-G."/>
            <person name="Nedashkovskaya O.I."/>
        </authorList>
    </citation>
    <scope>NUCLEOTIDE SEQUENCE [LARGE SCALE GENOMIC DNA]</scope>
    <source>
        <strain evidence="12 13">9Alg 56</strain>
    </source>
</reference>
<evidence type="ECO:0000313" key="13">
    <source>
        <dbReference type="Proteomes" id="UP000464495"/>
    </source>
</evidence>
<organism evidence="12 13">
    <name type="scientific">Algicella marina</name>
    <dbReference type="NCBI Taxonomy" id="2683284"/>
    <lineage>
        <taxon>Bacteria</taxon>
        <taxon>Pseudomonadati</taxon>
        <taxon>Pseudomonadota</taxon>
        <taxon>Alphaproteobacteria</taxon>
        <taxon>Rhodobacterales</taxon>
        <taxon>Paracoccaceae</taxon>
        <taxon>Algicella</taxon>
    </lineage>
</organism>
<evidence type="ECO:0000256" key="5">
    <source>
        <dbReference type="ARBA" id="ARBA00022679"/>
    </source>
</evidence>
<evidence type="ECO:0000256" key="7">
    <source>
        <dbReference type="ARBA" id="ARBA00022898"/>
    </source>
</evidence>
<evidence type="ECO:0000256" key="4">
    <source>
        <dbReference type="ARBA" id="ARBA00013558"/>
    </source>
</evidence>
<keyword evidence="8" id="KW-0408">Iron</keyword>
<evidence type="ECO:0000256" key="10">
    <source>
        <dbReference type="ARBA" id="ARBA00050776"/>
    </source>
</evidence>